<dbReference type="InterPro" id="IPR042095">
    <property type="entry name" value="SUMF_sf"/>
</dbReference>
<keyword evidence="4" id="KW-1185">Reference proteome</keyword>
<name>A0AAE9VXV1_9GAMM</name>
<feature type="coiled-coil region" evidence="1">
    <location>
        <begin position="308"/>
        <end position="335"/>
    </location>
</feature>
<evidence type="ECO:0000259" key="2">
    <source>
        <dbReference type="Pfam" id="PF03781"/>
    </source>
</evidence>
<dbReference type="AlphaFoldDB" id="A0AAE9VXV1"/>
<evidence type="ECO:0000256" key="1">
    <source>
        <dbReference type="SAM" id="Coils"/>
    </source>
</evidence>
<accession>A0AAE9VXV1</accession>
<dbReference type="PANTHER" id="PTHR23150">
    <property type="entry name" value="SULFATASE MODIFYING FACTOR 1, 2"/>
    <property type="match status" value="1"/>
</dbReference>
<dbReference type="EMBL" id="CP114976">
    <property type="protein sequence ID" value="WBE26611.1"/>
    <property type="molecule type" value="Genomic_DNA"/>
</dbReference>
<feature type="domain" description="Sulfatase-modifying factor enzyme-like" evidence="2">
    <location>
        <begin position="80"/>
        <end position="261"/>
    </location>
</feature>
<dbReference type="GO" id="GO:0120147">
    <property type="term" value="F:formylglycine-generating oxidase activity"/>
    <property type="evidence" value="ECO:0007669"/>
    <property type="project" value="TreeGrafter"/>
</dbReference>
<dbReference type="PANTHER" id="PTHR23150:SF19">
    <property type="entry name" value="FORMYLGLYCINE-GENERATING ENZYME"/>
    <property type="match status" value="1"/>
</dbReference>
<evidence type="ECO:0000313" key="3">
    <source>
        <dbReference type="EMBL" id="WBE26611.1"/>
    </source>
</evidence>
<dbReference type="KEGG" id="dce:O6P33_12225"/>
<keyword evidence="1" id="KW-0175">Coiled coil</keyword>
<proteinExistence type="predicted"/>
<dbReference type="InterPro" id="IPR016187">
    <property type="entry name" value="CTDL_fold"/>
</dbReference>
<sequence>MPCGGAMAFRQVFIPSSNPMDDHAIRLGQDSEEWGYVEHTRPAFIAGSFSEKNQQSRYYLIGKYEVSQLQSSALQAGECVKPSNKLRLPAVDMSWMSAMGIADQYNLWLREHAANALPKEDGVMGFVRLPTEVEWEFAARGGLEVASADFRDNRYPMPEGMNNYEWFAGAQSANGKLQLSGLLQANPLGLHDMLGNASEMMFESFRLNKLDRNHGQAGGYIVRGGNFLSQQDAITSTNRREEAYYSETGEQSNKATGFRLVLTAPILTSRERVANIGESWKQLGSGSALDGSENTTSELVKIAAAVEDKALKEQLKDIENQLRASNQQQEEARNQAIRASLNLGAFLCTKMLDDGQYLEFLENNYSMSCMNEEPASTCPARKAKLIEQQERLEKLGSYYASSLIDAANLYGQPAIKAQVPVMNELIERNKRLKELKPYLDTHWENQQFYFNTQQIKTSQWLNNCKAVR</sequence>
<dbReference type="InterPro" id="IPR005532">
    <property type="entry name" value="SUMF_dom"/>
</dbReference>
<dbReference type="InterPro" id="IPR051043">
    <property type="entry name" value="Sulfatase_Mod_Factor_Kinase"/>
</dbReference>
<dbReference type="SUPFAM" id="SSF56436">
    <property type="entry name" value="C-type lectin-like"/>
    <property type="match status" value="1"/>
</dbReference>
<evidence type="ECO:0000313" key="4">
    <source>
        <dbReference type="Proteomes" id="UP001212189"/>
    </source>
</evidence>
<reference evidence="3 4" key="1">
    <citation type="submission" date="2022-12" db="EMBL/GenBank/DDBJ databases">
        <title>Coexistence and Characterization of a Novel Tigecycline Resistance gene tet(X) variant and blaNDM-1 in a Pseudomonas caeni Isolate of Chicken Origin.</title>
        <authorList>
            <person name="Lu X."/>
            <person name="Zhang L."/>
            <person name="Li R."/>
            <person name="Wang Z."/>
        </authorList>
    </citation>
    <scope>NUCLEOTIDE SEQUENCE [LARGE SCALE GENOMIC DNA]</scope>
    <source>
        <strain evidence="3 4">CE14</strain>
    </source>
</reference>
<dbReference type="Gene3D" id="3.90.1580.10">
    <property type="entry name" value="paralog of FGE (formylglycine-generating enzyme)"/>
    <property type="match status" value="1"/>
</dbReference>
<dbReference type="Proteomes" id="UP001212189">
    <property type="component" value="Chromosome"/>
</dbReference>
<dbReference type="Pfam" id="PF03781">
    <property type="entry name" value="FGE-sulfatase"/>
    <property type="match status" value="1"/>
</dbReference>
<organism evidence="3 4">
    <name type="scientific">Denitrificimonas caeni</name>
    <dbReference type="NCBI Taxonomy" id="521720"/>
    <lineage>
        <taxon>Bacteria</taxon>
        <taxon>Pseudomonadati</taxon>
        <taxon>Pseudomonadota</taxon>
        <taxon>Gammaproteobacteria</taxon>
        <taxon>Pseudomonadales</taxon>
        <taxon>Pseudomonadaceae</taxon>
        <taxon>Denitrificimonas</taxon>
    </lineage>
</organism>
<gene>
    <name evidence="3" type="ORF">O6P33_12225</name>
</gene>
<protein>
    <submittedName>
        <fullName evidence="3">SUMF1/EgtB/PvdO family nonheme iron enzyme</fullName>
    </submittedName>
</protein>